<gene>
    <name evidence="1" type="ordered locus">Desdi_0465</name>
</gene>
<dbReference type="AlphaFoldDB" id="L0F514"/>
<dbReference type="HOGENOM" id="CLU_3373391_0_0_9"/>
<protein>
    <submittedName>
        <fullName evidence="1">Uncharacterized protein</fullName>
    </submittedName>
</protein>
<evidence type="ECO:0000313" key="1">
    <source>
        <dbReference type="EMBL" id="AGA68008.1"/>
    </source>
</evidence>
<accession>L0F514</accession>
<sequence>MVVEYGFQKYTICKMYEMVIKIRIVWAKVIGGKG</sequence>
<dbReference type="STRING" id="871963.Desdi_0465"/>
<dbReference type="Proteomes" id="UP000010797">
    <property type="component" value="Chromosome"/>
</dbReference>
<dbReference type="KEGG" id="ddl:Desdi_0465"/>
<evidence type="ECO:0000313" key="2">
    <source>
        <dbReference type="Proteomes" id="UP000010797"/>
    </source>
</evidence>
<organism evidence="1 2">
    <name type="scientific">Desulfitobacterium dichloroeliminans (strain LMG P-21439 / DCA1)</name>
    <dbReference type="NCBI Taxonomy" id="871963"/>
    <lineage>
        <taxon>Bacteria</taxon>
        <taxon>Bacillati</taxon>
        <taxon>Bacillota</taxon>
        <taxon>Clostridia</taxon>
        <taxon>Eubacteriales</taxon>
        <taxon>Desulfitobacteriaceae</taxon>
        <taxon>Desulfitobacterium</taxon>
    </lineage>
</organism>
<keyword evidence="2" id="KW-1185">Reference proteome</keyword>
<proteinExistence type="predicted"/>
<reference evidence="2" key="1">
    <citation type="submission" date="2012-02" db="EMBL/GenBank/DDBJ databases">
        <title>Complete sequence of Desulfitobacterium dichloroeliminans LMG P-21439.</title>
        <authorList>
            <person name="Lucas S."/>
            <person name="Han J."/>
            <person name="Lapidus A."/>
            <person name="Cheng J.-F."/>
            <person name="Goodwin L."/>
            <person name="Pitluck S."/>
            <person name="Peters L."/>
            <person name="Ovchinnikova G."/>
            <person name="Teshima H."/>
            <person name="Detter J.C."/>
            <person name="Han C."/>
            <person name="Tapia R."/>
            <person name="Land M."/>
            <person name="Hauser L."/>
            <person name="Kyrpides N."/>
            <person name="Ivanova N."/>
            <person name="Pagani I."/>
            <person name="Kruse T."/>
            <person name="de Vos W.M."/>
            <person name="Boon N."/>
            <person name="Smidt H."/>
            <person name="Woyke T."/>
        </authorList>
    </citation>
    <scope>NUCLEOTIDE SEQUENCE [LARGE SCALE GENOMIC DNA]</scope>
    <source>
        <strain evidence="2">LMG P-21439 / DCA1</strain>
    </source>
</reference>
<dbReference type="EMBL" id="CP003344">
    <property type="protein sequence ID" value="AGA68008.1"/>
    <property type="molecule type" value="Genomic_DNA"/>
</dbReference>
<name>L0F514_DESDL</name>